<keyword evidence="1" id="KW-0732">Signal</keyword>
<evidence type="ECO:0000313" key="2">
    <source>
        <dbReference type="EMBL" id="SHG75252.1"/>
    </source>
</evidence>
<name>A0A1M5MDM8_9GAMM</name>
<dbReference type="RefSeq" id="WP_073299650.1">
    <property type="nucleotide sequence ID" value="NZ_FQXA01000002.1"/>
</dbReference>
<dbReference type="Proteomes" id="UP000184000">
    <property type="component" value="Unassembled WGS sequence"/>
</dbReference>
<feature type="chain" id="PRO_5009912289" evidence="1">
    <location>
        <begin position="20"/>
        <end position="120"/>
    </location>
</feature>
<feature type="signal peptide" evidence="1">
    <location>
        <begin position="1"/>
        <end position="19"/>
    </location>
</feature>
<dbReference type="AlphaFoldDB" id="A0A1M5MDM8"/>
<proteinExistence type="predicted"/>
<dbReference type="GeneID" id="98638377"/>
<organism evidence="2 3">
    <name type="scientific">Stutzerimonas xanthomarina DSM 18231</name>
    <dbReference type="NCBI Taxonomy" id="1403346"/>
    <lineage>
        <taxon>Bacteria</taxon>
        <taxon>Pseudomonadati</taxon>
        <taxon>Pseudomonadota</taxon>
        <taxon>Gammaproteobacteria</taxon>
        <taxon>Pseudomonadales</taxon>
        <taxon>Pseudomonadaceae</taxon>
        <taxon>Stutzerimonas</taxon>
    </lineage>
</organism>
<gene>
    <name evidence="2" type="ORF">SAMN02744645_1229</name>
</gene>
<reference evidence="2 3" key="1">
    <citation type="submission" date="2016-11" db="EMBL/GenBank/DDBJ databases">
        <authorList>
            <person name="Jaros S."/>
            <person name="Januszkiewicz K."/>
            <person name="Wedrychowicz H."/>
        </authorList>
    </citation>
    <scope>NUCLEOTIDE SEQUENCE [LARGE SCALE GENOMIC DNA]</scope>
    <source>
        <strain evidence="2 3">DSM 18231</strain>
    </source>
</reference>
<protein>
    <submittedName>
        <fullName evidence="2">Uncharacterized protein</fullName>
    </submittedName>
</protein>
<dbReference type="EMBL" id="FQXA01000002">
    <property type="protein sequence ID" value="SHG75252.1"/>
    <property type="molecule type" value="Genomic_DNA"/>
</dbReference>
<sequence length="120" mass="12554">MKRPLLALVGLAFAIPAIGQEPQVVTRLNGMDIKVEELGVPSASSDSVDLKGVPAIKVNNHGNEIASCQFHSLPEETVMTATPAVSVNPNEEVVMRVPGKYSAGGPIALLVCKPEGVPSR</sequence>
<accession>A0A1M5MDM8</accession>
<evidence type="ECO:0000256" key="1">
    <source>
        <dbReference type="SAM" id="SignalP"/>
    </source>
</evidence>
<evidence type="ECO:0000313" key="3">
    <source>
        <dbReference type="Proteomes" id="UP000184000"/>
    </source>
</evidence>